<evidence type="ECO:0000259" key="2">
    <source>
        <dbReference type="Pfam" id="PF02557"/>
    </source>
</evidence>
<comment type="caution">
    <text evidence="3">The sequence shown here is derived from an EMBL/GenBank/DDBJ whole genome shotgun (WGS) entry which is preliminary data.</text>
</comment>
<proteinExistence type="predicted"/>
<protein>
    <submittedName>
        <fullName evidence="3">M15 family metallopeptidase</fullName>
    </submittedName>
</protein>
<dbReference type="InterPro" id="IPR003709">
    <property type="entry name" value="VanY-like_core_dom"/>
</dbReference>
<dbReference type="InterPro" id="IPR058193">
    <property type="entry name" value="VanY/YodJ_core_dom"/>
</dbReference>
<evidence type="ECO:0000256" key="1">
    <source>
        <dbReference type="SAM" id="Coils"/>
    </source>
</evidence>
<dbReference type="RefSeq" id="WP_059067618.1">
    <property type="nucleotide sequence ID" value="NZ_JAOQJX010000001.1"/>
</dbReference>
<dbReference type="SUPFAM" id="SSF55166">
    <property type="entry name" value="Hedgehog/DD-peptidase"/>
    <property type="match status" value="1"/>
</dbReference>
<evidence type="ECO:0000313" key="4">
    <source>
        <dbReference type="Proteomes" id="UP001652394"/>
    </source>
</evidence>
<dbReference type="InterPro" id="IPR052179">
    <property type="entry name" value="DD-CPase-like"/>
</dbReference>
<dbReference type="PANTHER" id="PTHR34385">
    <property type="entry name" value="D-ALANYL-D-ALANINE CARBOXYPEPTIDASE"/>
    <property type="match status" value="1"/>
</dbReference>
<dbReference type="EMBL" id="JAOQJX010000001">
    <property type="protein sequence ID" value="MCU6746195.1"/>
    <property type="molecule type" value="Genomic_DNA"/>
</dbReference>
<accession>A0ABT2T7I5</accession>
<dbReference type="PANTHER" id="PTHR34385:SF1">
    <property type="entry name" value="PEPTIDOGLYCAN L-ALANYL-D-GLUTAMATE ENDOPEPTIDASE CWLK"/>
    <property type="match status" value="1"/>
</dbReference>
<feature type="coiled-coil region" evidence="1">
    <location>
        <begin position="35"/>
        <end position="66"/>
    </location>
</feature>
<keyword evidence="4" id="KW-1185">Reference proteome</keyword>
<name>A0ABT2T7I5_9FIRM</name>
<gene>
    <name evidence="3" type="ORF">OCV51_00720</name>
</gene>
<evidence type="ECO:0000313" key="3">
    <source>
        <dbReference type="EMBL" id="MCU6746195.1"/>
    </source>
</evidence>
<organism evidence="3 4">
    <name type="scientific">Faecalicatena acetigenes</name>
    <dbReference type="NCBI Taxonomy" id="2981790"/>
    <lineage>
        <taxon>Bacteria</taxon>
        <taxon>Bacillati</taxon>
        <taxon>Bacillota</taxon>
        <taxon>Clostridia</taxon>
        <taxon>Lachnospirales</taxon>
        <taxon>Lachnospiraceae</taxon>
        <taxon>Faecalicatena</taxon>
    </lineage>
</organism>
<dbReference type="Proteomes" id="UP001652394">
    <property type="component" value="Unassembled WGS sequence"/>
</dbReference>
<dbReference type="CDD" id="cd14852">
    <property type="entry name" value="LD-carboxypeptidase"/>
    <property type="match status" value="1"/>
</dbReference>
<feature type="domain" description="D-alanyl-D-alanine carboxypeptidase-like core" evidence="2">
    <location>
        <begin position="106"/>
        <end position="243"/>
    </location>
</feature>
<reference evidence="3 4" key="1">
    <citation type="journal article" date="2021" name="ISME Commun">
        <title>Automated analysis of genomic sequences facilitates high-throughput and comprehensive description of bacteria.</title>
        <authorList>
            <person name="Hitch T.C.A."/>
        </authorList>
    </citation>
    <scope>NUCLEOTIDE SEQUENCE [LARGE SCALE GENOMIC DNA]</scope>
    <source>
        <strain evidence="3 4">H2_18</strain>
    </source>
</reference>
<sequence>MKKMSKKIKRILIMGLAAGVLFGILLTIAAAKHVVDSHEEKLTAQNQKLETENKELKSKLQKETAVEASAEILAGDKEGWALALVNDSHPLATDYVPELTEIDTERSVDKRIAEDLEKMMQDAQDEGLSMYVASAYRSYEQQREVFNTTMQDWIVQGYGPMDAYDETKKSVAVPGTSEHATGLAVDIIASDYEELDEAQGDTPEQKWLMEHCAEYGFILRYPPEKADVTGIIYEPWHYRYVGKEAAKEITEKGLTLEEYLEQ</sequence>
<dbReference type="InterPro" id="IPR009045">
    <property type="entry name" value="Zn_M74/Hedgehog-like"/>
</dbReference>
<dbReference type="SUPFAM" id="SSF160459">
    <property type="entry name" value="BLRF2-like"/>
    <property type="match status" value="1"/>
</dbReference>
<keyword evidence="1" id="KW-0175">Coiled coil</keyword>
<dbReference type="Pfam" id="PF02557">
    <property type="entry name" value="VanY"/>
    <property type="match status" value="1"/>
</dbReference>
<dbReference type="Gene3D" id="3.30.1380.10">
    <property type="match status" value="1"/>
</dbReference>